<reference evidence="1 2" key="1">
    <citation type="submission" date="2015-07" db="EMBL/GenBank/DDBJ databases">
        <title>Enterobacter aerogenes phage phiEap-2.</title>
        <authorList>
            <person name="Zhao X."/>
        </authorList>
    </citation>
    <scope>NUCLEOTIDE SEQUENCE [LARGE SCALE GENOMIC DNA]</scope>
</reference>
<keyword evidence="2" id="KW-1185">Reference proteome</keyword>
<name>A0A0K2FHF6_9CAUD</name>
<dbReference type="KEGG" id="vg:26647484"/>
<dbReference type="RefSeq" id="YP_009196360.1">
    <property type="nucleotide sequence ID" value="NC_028772.1"/>
</dbReference>
<dbReference type="EMBL" id="KT321314">
    <property type="protein sequence ID" value="ALA45081.1"/>
    <property type="molecule type" value="Genomic_DNA"/>
</dbReference>
<dbReference type="OrthoDB" id="15826at10239"/>
<accession>A0A0K2FHF6</accession>
<sequence length="148" mass="16471">MEILPMRKPEEIRAEIDKLVKELDAVKVHESKRDAACHILTNLGWTHSPQKGWQKPEPKRDWKEFDSNSMTHIKAGDWVLIDALVPTLGGNVKCGAYVRKTSGNRVVVSPVVGASTRGAHVSEMRIEVSTSNCRVVPMTIAAGRLFTR</sequence>
<gene>
    <name evidence="1" type="ORF">RU59_00018</name>
</gene>
<evidence type="ECO:0000313" key="2">
    <source>
        <dbReference type="Proteomes" id="UP000207643"/>
    </source>
</evidence>
<dbReference type="GeneID" id="26647484"/>
<dbReference type="Proteomes" id="UP000207643">
    <property type="component" value="Segment"/>
</dbReference>
<protein>
    <submittedName>
        <fullName evidence="1">Uncharacterized protein</fullName>
    </submittedName>
</protein>
<evidence type="ECO:0000313" key="1">
    <source>
        <dbReference type="EMBL" id="ALA45081.1"/>
    </source>
</evidence>
<proteinExistence type="predicted"/>
<organism evidence="1 2">
    <name type="scientific">Enterobacter phage phiEap-1</name>
    <dbReference type="NCBI Taxonomy" id="1587520"/>
    <lineage>
        <taxon>Viruses</taxon>
        <taxon>Duplodnaviria</taxon>
        <taxon>Heunggongvirae</taxon>
        <taxon>Uroviricota</taxon>
        <taxon>Caudoviricetes</taxon>
        <taxon>Autographivirales</taxon>
        <taxon>Autotranscriptaviridae</taxon>
        <taxon>Studiervirinae</taxon>
        <taxon>Eapunavirus</taxon>
        <taxon>Eapunavirus Eap1</taxon>
    </lineage>
</organism>